<dbReference type="Pfam" id="PF01070">
    <property type="entry name" value="FMN_dh"/>
    <property type="match status" value="1"/>
</dbReference>
<dbReference type="OrthoDB" id="9770452at2"/>
<sequence length="81" mass="8912">MSLVHQNAELDTVQSVTDADIIFSSSTYGNATVDDGVKIASGLPKLFQLYMSKDDNFNRCILVKGVQSPKDVLTHIILNNR</sequence>
<proteinExistence type="predicted"/>
<evidence type="ECO:0000313" key="4">
    <source>
        <dbReference type="Proteomes" id="UP000185655"/>
    </source>
</evidence>
<organism evidence="3 4">
    <name type="scientific">Pseudolactococcus chungangensis CAU 28 = DSM 22330</name>
    <dbReference type="NCBI Taxonomy" id="1122154"/>
    <lineage>
        <taxon>Bacteria</taxon>
        <taxon>Bacillati</taxon>
        <taxon>Bacillota</taxon>
        <taxon>Bacilli</taxon>
        <taxon>Lactobacillales</taxon>
        <taxon>Streptococcaceae</taxon>
        <taxon>Pseudolactococcus</taxon>
    </lineage>
</organism>
<reference evidence="3 4" key="1">
    <citation type="submission" date="2016-11" db="EMBL/GenBank/DDBJ databases">
        <authorList>
            <person name="Jaros S."/>
            <person name="Januszkiewicz K."/>
            <person name="Wedrychowicz H."/>
        </authorList>
    </citation>
    <scope>NUCLEOTIDE SEQUENCE [LARGE SCALE GENOMIC DNA]</scope>
    <source>
        <strain evidence="3 4">DSM 22330</strain>
    </source>
</reference>
<name>A0A1K2H7U4_9LACT</name>
<feature type="domain" description="FMN-dependent dehydrogenase" evidence="2">
    <location>
        <begin position="2"/>
        <end position="60"/>
    </location>
</feature>
<comment type="cofactor">
    <cofactor evidence="1">
        <name>FMN</name>
        <dbReference type="ChEBI" id="CHEBI:58210"/>
    </cofactor>
</comment>
<dbReference type="InterPro" id="IPR000262">
    <property type="entry name" value="FMN-dep_DH"/>
</dbReference>
<dbReference type="GO" id="GO:0016491">
    <property type="term" value="F:oxidoreductase activity"/>
    <property type="evidence" value="ECO:0007669"/>
    <property type="project" value="InterPro"/>
</dbReference>
<gene>
    <name evidence="3" type="ORF">SAMN02746068_00626</name>
</gene>
<dbReference type="Gene3D" id="3.20.20.70">
    <property type="entry name" value="Aldolase class I"/>
    <property type="match status" value="1"/>
</dbReference>
<dbReference type="InterPro" id="IPR013785">
    <property type="entry name" value="Aldolase_TIM"/>
</dbReference>
<dbReference type="RefSeq" id="WP_143188720.1">
    <property type="nucleotide sequence ID" value="NZ_FPKS01000003.1"/>
</dbReference>
<evidence type="ECO:0000256" key="1">
    <source>
        <dbReference type="ARBA" id="ARBA00001917"/>
    </source>
</evidence>
<dbReference type="EMBL" id="FPKS01000003">
    <property type="protein sequence ID" value="SFZ72707.1"/>
    <property type="molecule type" value="Genomic_DNA"/>
</dbReference>
<dbReference type="Proteomes" id="UP000185655">
    <property type="component" value="Unassembled WGS sequence"/>
</dbReference>
<evidence type="ECO:0000259" key="2">
    <source>
        <dbReference type="Pfam" id="PF01070"/>
    </source>
</evidence>
<protein>
    <submittedName>
        <fullName evidence="3">FMN-dependent dehydrogenase</fullName>
    </submittedName>
</protein>
<accession>A0A1K2H7U4</accession>
<dbReference type="AlphaFoldDB" id="A0A1K2H7U4"/>
<evidence type="ECO:0000313" key="3">
    <source>
        <dbReference type="EMBL" id="SFZ72707.1"/>
    </source>
</evidence>
<dbReference type="STRING" id="1122154.SAMN02746068_00626"/>